<dbReference type="InterPro" id="IPR005899">
    <property type="entry name" value="Na_pump_deCOase"/>
</dbReference>
<evidence type="ECO:0000256" key="10">
    <source>
        <dbReference type="ARBA" id="ARBA00022989"/>
    </source>
</evidence>
<comment type="similarity">
    <text evidence="4 16 17">Belongs to the OadG family.</text>
</comment>
<evidence type="ECO:0000256" key="3">
    <source>
        <dbReference type="ARBA" id="ARBA00004162"/>
    </source>
</evidence>
<comment type="caution">
    <text evidence="18">The sequence shown here is derived from an EMBL/GenBank/DDBJ whole genome shotgun (WGS) entry which is preliminary data.</text>
</comment>
<dbReference type="GO" id="GO:0005886">
    <property type="term" value="C:plasma membrane"/>
    <property type="evidence" value="ECO:0007669"/>
    <property type="project" value="UniProtKB-SubCell"/>
</dbReference>
<evidence type="ECO:0000256" key="17">
    <source>
        <dbReference type="RuleBase" id="RU004278"/>
    </source>
</evidence>
<comment type="subcellular location">
    <subcellularLocation>
        <location evidence="3 16 17">Cell membrane</location>
        <topology evidence="3 16 17">Single-pass membrane protein</topology>
    </subcellularLocation>
</comment>
<accession>A0A8J6ISJ1</accession>
<keyword evidence="9 16" id="KW-1278">Translocase</keyword>
<feature type="transmembrane region" description="Helical" evidence="16 17">
    <location>
        <begin position="12"/>
        <end position="33"/>
    </location>
</feature>
<dbReference type="GO" id="GO:0008948">
    <property type="term" value="F:oxaloacetate decarboxylase activity"/>
    <property type="evidence" value="ECO:0007669"/>
    <property type="project" value="UniProtKB-UniRule"/>
</dbReference>
<name>A0A8J6ISJ1_9ALTE</name>
<comment type="catalytic activity">
    <reaction evidence="15 16 17">
        <text>oxaloacetate + 2 Na(+)(in) + H(+) = pyruvate + 2 Na(+)(out) + CO2</text>
        <dbReference type="Rhea" id="RHEA:57724"/>
        <dbReference type="ChEBI" id="CHEBI:15361"/>
        <dbReference type="ChEBI" id="CHEBI:15378"/>
        <dbReference type="ChEBI" id="CHEBI:16452"/>
        <dbReference type="ChEBI" id="CHEBI:16526"/>
        <dbReference type="ChEBI" id="CHEBI:29101"/>
        <dbReference type="EC" id="7.2.4.2"/>
    </reaction>
</comment>
<keyword evidence="10 16" id="KW-1133">Transmembrane helix</keyword>
<dbReference type="NCBIfam" id="NF040909">
    <property type="entry name" value="OadG_rel_small"/>
    <property type="match status" value="1"/>
</dbReference>
<evidence type="ECO:0000256" key="1">
    <source>
        <dbReference type="ARBA" id="ARBA00001959"/>
    </source>
</evidence>
<keyword evidence="14 16" id="KW-0739">Sodium transport</keyword>
<dbReference type="EC" id="7.2.4.2" evidence="16"/>
<evidence type="ECO:0000256" key="14">
    <source>
        <dbReference type="ARBA" id="ARBA00023201"/>
    </source>
</evidence>
<keyword evidence="13 16" id="KW-0472">Membrane</keyword>
<dbReference type="GO" id="GO:0015451">
    <property type="term" value="F:decarboxylation-driven active transmembrane transporter activity"/>
    <property type="evidence" value="ECO:0007669"/>
    <property type="project" value="UniProtKB-EC"/>
</dbReference>
<protein>
    <recommendedName>
        <fullName evidence="16">Probable oxaloacetate decarboxylase gamma chain</fullName>
        <ecNumber evidence="16">7.2.4.2</ecNumber>
    </recommendedName>
</protein>
<comment type="cofactor">
    <cofactor evidence="1 16 17">
        <name>Na(+)</name>
        <dbReference type="ChEBI" id="CHEBI:29101"/>
    </cofactor>
</comment>
<dbReference type="GO" id="GO:0036376">
    <property type="term" value="P:sodium ion export across plasma membrane"/>
    <property type="evidence" value="ECO:0007669"/>
    <property type="project" value="InterPro"/>
</dbReference>
<evidence type="ECO:0000256" key="2">
    <source>
        <dbReference type="ARBA" id="ARBA00003002"/>
    </source>
</evidence>
<comment type="function">
    <text evidence="2 16 17">Catalyzes the decarboxylation of oxaloacetate coupled to Na(+) translocation.</text>
</comment>
<evidence type="ECO:0000256" key="12">
    <source>
        <dbReference type="ARBA" id="ARBA00023065"/>
    </source>
</evidence>
<dbReference type="EMBL" id="JACNEP010000002">
    <property type="protein sequence ID" value="MBC3765062.1"/>
    <property type="molecule type" value="Genomic_DNA"/>
</dbReference>
<evidence type="ECO:0000256" key="7">
    <source>
        <dbReference type="ARBA" id="ARBA00022475"/>
    </source>
</evidence>
<proteinExistence type="inferred from homology"/>
<organism evidence="18 19">
    <name type="scientific">Neptunicella marina</name>
    <dbReference type="NCBI Taxonomy" id="2125989"/>
    <lineage>
        <taxon>Bacteria</taxon>
        <taxon>Pseudomonadati</taxon>
        <taxon>Pseudomonadota</taxon>
        <taxon>Gammaproteobacteria</taxon>
        <taxon>Alteromonadales</taxon>
        <taxon>Alteromonadaceae</taxon>
        <taxon>Neptunicella</taxon>
    </lineage>
</organism>
<evidence type="ECO:0000256" key="16">
    <source>
        <dbReference type="HAMAP-Rule" id="MF_00404"/>
    </source>
</evidence>
<reference evidence="18" key="2">
    <citation type="submission" date="2020-08" db="EMBL/GenBank/DDBJ databases">
        <authorList>
            <person name="Lai Q."/>
        </authorList>
    </citation>
    <scope>NUCLEOTIDE SEQUENCE</scope>
    <source>
        <strain evidence="18">S27-2</strain>
    </source>
</reference>
<evidence type="ECO:0000256" key="11">
    <source>
        <dbReference type="ARBA" id="ARBA00023053"/>
    </source>
</evidence>
<evidence type="ECO:0000256" key="15">
    <source>
        <dbReference type="ARBA" id="ARBA00048176"/>
    </source>
</evidence>
<dbReference type="HAMAP" id="MF_00404">
    <property type="entry name" value="OadG"/>
    <property type="match status" value="1"/>
</dbReference>
<keyword evidence="11 16" id="KW-0915">Sodium</keyword>
<dbReference type="RefSeq" id="WP_186505522.1">
    <property type="nucleotide sequence ID" value="NZ_JACNEP010000002.1"/>
</dbReference>
<evidence type="ECO:0000256" key="5">
    <source>
        <dbReference type="ARBA" id="ARBA00011869"/>
    </source>
</evidence>
<evidence type="ECO:0000313" key="19">
    <source>
        <dbReference type="Proteomes" id="UP000601768"/>
    </source>
</evidence>
<comment type="subunit">
    <text evidence="5 16">Heterotrimer of an alpha, a beta and a gamma subunit.</text>
</comment>
<dbReference type="Pfam" id="PF04277">
    <property type="entry name" value="OAD_gamma"/>
    <property type="match status" value="1"/>
</dbReference>
<evidence type="ECO:0000256" key="9">
    <source>
        <dbReference type="ARBA" id="ARBA00022967"/>
    </source>
</evidence>
<evidence type="ECO:0000313" key="18">
    <source>
        <dbReference type="EMBL" id="MBC3765062.1"/>
    </source>
</evidence>
<gene>
    <name evidence="16" type="primary">oadG</name>
    <name evidence="18" type="ORF">H8B19_04175</name>
</gene>
<dbReference type="InterPro" id="IPR023424">
    <property type="entry name" value="OadG"/>
</dbReference>
<dbReference type="NCBIfam" id="TIGR01195">
    <property type="entry name" value="oadG_fam"/>
    <property type="match status" value="1"/>
</dbReference>
<evidence type="ECO:0000256" key="8">
    <source>
        <dbReference type="ARBA" id="ARBA00022692"/>
    </source>
</evidence>
<keyword evidence="7 16" id="KW-1003">Cell membrane</keyword>
<evidence type="ECO:0000256" key="4">
    <source>
        <dbReference type="ARBA" id="ARBA00005844"/>
    </source>
</evidence>
<sequence length="83" mass="8923">MNAAIGDMLREAALLMVVGMGVVFLFLVLLIAVMQINARLFAPSIQNTQHAAMPAINSGVNDEKLVAVISAAVHQYRKDISND</sequence>
<dbReference type="GO" id="GO:0015081">
    <property type="term" value="F:sodium ion transmembrane transporter activity"/>
    <property type="evidence" value="ECO:0007669"/>
    <property type="project" value="UniProtKB-UniRule"/>
</dbReference>
<keyword evidence="19" id="KW-1185">Reference proteome</keyword>
<evidence type="ECO:0000256" key="13">
    <source>
        <dbReference type="ARBA" id="ARBA00023136"/>
    </source>
</evidence>
<reference evidence="18" key="1">
    <citation type="journal article" date="2018" name="Int. J. Syst. Evol. Microbiol.">
        <title>Neptunicella marina gen. nov., sp. nov., isolated from surface seawater.</title>
        <authorList>
            <person name="Liu X."/>
            <person name="Lai Q."/>
            <person name="Du Y."/>
            <person name="Zhang X."/>
            <person name="Liu Z."/>
            <person name="Sun F."/>
            <person name="Shao Z."/>
        </authorList>
    </citation>
    <scope>NUCLEOTIDE SEQUENCE</scope>
    <source>
        <strain evidence="18">S27-2</strain>
    </source>
</reference>
<keyword evidence="6 16" id="KW-0813">Transport</keyword>
<dbReference type="AlphaFoldDB" id="A0A8J6ISJ1"/>
<evidence type="ECO:0000256" key="6">
    <source>
        <dbReference type="ARBA" id="ARBA00022448"/>
    </source>
</evidence>
<keyword evidence="12 16" id="KW-0406">Ion transport</keyword>
<dbReference type="Proteomes" id="UP000601768">
    <property type="component" value="Unassembled WGS sequence"/>
</dbReference>
<keyword evidence="8 16" id="KW-0812">Transmembrane</keyword>